<dbReference type="RefSeq" id="WP_353543987.1">
    <property type="nucleotide sequence ID" value="NZ_BAABRN010000081.1"/>
</dbReference>
<name>A0ABP9VK23_9DEIO</name>
<evidence type="ECO:0000313" key="7">
    <source>
        <dbReference type="EMBL" id="GAA5504022.1"/>
    </source>
</evidence>
<evidence type="ECO:0000259" key="6">
    <source>
        <dbReference type="Pfam" id="PF13700"/>
    </source>
</evidence>
<dbReference type="EMBL" id="BAABRN010000081">
    <property type="protein sequence ID" value="GAA5504022.1"/>
    <property type="molecule type" value="Genomic_DNA"/>
</dbReference>
<comment type="caution">
    <text evidence="7">The sequence shown here is derived from an EMBL/GenBank/DDBJ whole genome shotgun (WGS) entry which is preliminary data.</text>
</comment>
<feature type="domain" description="DUF4158" evidence="6">
    <location>
        <begin position="5"/>
        <end position="171"/>
    </location>
</feature>
<gene>
    <name evidence="7" type="ORF">Dxin01_03790</name>
</gene>
<reference evidence="7 8" key="1">
    <citation type="submission" date="2024-02" db="EMBL/GenBank/DDBJ databases">
        <title>Deinococcus xinjiangensis NBRC 107630.</title>
        <authorList>
            <person name="Ichikawa N."/>
            <person name="Katano-Makiyama Y."/>
            <person name="Hidaka K."/>
        </authorList>
    </citation>
    <scope>NUCLEOTIDE SEQUENCE [LARGE SCALE GENOMIC DNA]</scope>
    <source>
        <strain evidence="7 8">NBRC 107630</strain>
    </source>
</reference>
<dbReference type="InterPro" id="IPR047653">
    <property type="entry name" value="Tn3-like_transpos"/>
</dbReference>
<evidence type="ECO:0000256" key="4">
    <source>
        <dbReference type="ARBA" id="ARBA00023172"/>
    </source>
</evidence>
<keyword evidence="2" id="KW-0815">Transposition</keyword>
<keyword evidence="4" id="KW-0233">DNA recombination</keyword>
<dbReference type="InterPro" id="IPR025296">
    <property type="entry name" value="DUF4158"/>
</dbReference>
<evidence type="ECO:0000256" key="1">
    <source>
        <dbReference type="ARBA" id="ARBA00009402"/>
    </source>
</evidence>
<evidence type="ECO:0000256" key="2">
    <source>
        <dbReference type="ARBA" id="ARBA00022578"/>
    </source>
</evidence>
<accession>A0ABP9VK23</accession>
<keyword evidence="3" id="KW-0238">DNA-binding</keyword>
<evidence type="ECO:0000256" key="3">
    <source>
        <dbReference type="ARBA" id="ARBA00023125"/>
    </source>
</evidence>
<evidence type="ECO:0000259" key="5">
    <source>
        <dbReference type="Pfam" id="PF01526"/>
    </source>
</evidence>
<feature type="domain" description="Tn3 transposase DDE" evidence="5">
    <location>
        <begin position="587"/>
        <end position="976"/>
    </location>
</feature>
<proteinExistence type="inferred from homology"/>
<protein>
    <submittedName>
        <fullName evidence="7">Tn3 family transposase TnBth1</fullName>
    </submittedName>
</protein>
<dbReference type="Pfam" id="PF13700">
    <property type="entry name" value="DUF4158"/>
    <property type="match status" value="1"/>
</dbReference>
<organism evidence="7 8">
    <name type="scientific">Deinococcus xinjiangensis</name>
    <dbReference type="NCBI Taxonomy" id="457454"/>
    <lineage>
        <taxon>Bacteria</taxon>
        <taxon>Thermotogati</taxon>
        <taxon>Deinococcota</taxon>
        <taxon>Deinococci</taxon>
        <taxon>Deinococcales</taxon>
        <taxon>Deinococcaceae</taxon>
        <taxon>Deinococcus</taxon>
    </lineage>
</organism>
<evidence type="ECO:0000313" key="8">
    <source>
        <dbReference type="Proteomes" id="UP001458946"/>
    </source>
</evidence>
<keyword evidence="8" id="KW-1185">Reference proteome</keyword>
<dbReference type="Proteomes" id="UP001458946">
    <property type="component" value="Unassembled WGS sequence"/>
</dbReference>
<dbReference type="NCBIfam" id="NF033527">
    <property type="entry name" value="transpos_Tn3"/>
    <property type="match status" value="1"/>
</dbReference>
<sequence length="1006" mass="113949">MPVDFLSDEQAARYGRFATDPSHEQLARYFFLSEADHALIAERRRKHSKLGFAVQLCTLRYLGTFLPNPIEVPAVVVEHLAQQLDLPPEVLIKYALREETRYNHRRTISEYLGYREFDEFQVFRLIRWIYAHLAVSVVRPSVLFDLATAHLISQKIVLPGVSFLARLIARVRERCTARTFEGLSQKLSTTQRKTLEDLLVLPAGKWQTPLEVLRTPPSRVGALSLYQALHRVEQIRALGIGRIDLSDVPESRQGVLVRHAQTVRVQLIERLGEDRRLATLLVFLQHLERTASDDVLDIFTELMSSFALKGKAKWKKERLRSLKDLDQAALLLREVVQVMLNPEVPAQNIRPLVFKQLGEPAVREAVRVVDELASPDADILPAALSGYYNTIRRFQRSFLLTITFSGTPNAKPLLDALEFLKRMDEPGRGRPKWTEAPRGVVTRSWERSVFPAKGEIDHQSYTLCVLDRLHQALKRREVFVEKSERYGDPRAELLQGAAWEAARADVCRALERSPDPAPELELLKLELNNAYHEVDTHLEANKSLWLTQENGQTILNLAAPEAIEEPASLKLLRAEISARLPTIDLAELLMEIHLFTGMADDFTHVTDGRTLVSNLPLSICAVLLAQACNIGLKAVARQDVEALTLSRLSWVQQNYVRAETITAANARLVDAQYELPLAQQWGGGEVASADGLRFVVPVRTIHAGWNSKYFGAQRGVTYYNFTSDQFTGFHGIVIPGTLRDSLYILAGLLEQQTRLDPREIMADTHGYSEVVFGLFALLGYKFSPRLADLPDQRFWRLDKEADYGALNDLGKHTLNERLIAAHWEDMLRLAGSLKLGKVGATSVMRTLQRGGSLSSLGRAIAELGRIEKTLYLLNYVHDEAYRQRILRQLNRGEQRHSVARAVFHGQKGELRQRYREGMEDQLGALGLVVNAIVLWNTRYTQVALDDLRRSGHPVMEADVARLTPLLHEHVNMLGKYDFTLSDEVAQGKLRRLRDPSSLEEYINRIP</sequence>
<dbReference type="InterPro" id="IPR002513">
    <property type="entry name" value="Tn3_Tnp_DDE_dom"/>
</dbReference>
<comment type="similarity">
    <text evidence="1">Belongs to the transposase 7 family.</text>
</comment>
<dbReference type="Pfam" id="PF01526">
    <property type="entry name" value="DDE_Tnp_Tn3"/>
    <property type="match status" value="1"/>
</dbReference>